<feature type="compositionally biased region" description="Polar residues" evidence="1">
    <location>
        <begin position="55"/>
        <end position="65"/>
    </location>
</feature>
<dbReference type="AlphaFoldDB" id="A0AAD7TSW5"/>
<feature type="region of interest" description="Disordered" evidence="1">
    <location>
        <begin position="151"/>
        <end position="241"/>
    </location>
</feature>
<keyword evidence="3" id="KW-1185">Reference proteome</keyword>
<feature type="region of interest" description="Disordered" evidence="1">
    <location>
        <begin position="51"/>
        <end position="80"/>
    </location>
</feature>
<dbReference type="Proteomes" id="UP001215151">
    <property type="component" value="Unassembled WGS sequence"/>
</dbReference>
<accession>A0AAD7TSW5</accession>
<evidence type="ECO:0000256" key="1">
    <source>
        <dbReference type="SAM" id="MobiDB-lite"/>
    </source>
</evidence>
<feature type="compositionally biased region" description="Basic and acidic residues" evidence="1">
    <location>
        <begin position="217"/>
        <end position="228"/>
    </location>
</feature>
<evidence type="ECO:0000313" key="3">
    <source>
        <dbReference type="Proteomes" id="UP001215151"/>
    </source>
</evidence>
<feature type="compositionally biased region" description="Acidic residues" evidence="1">
    <location>
        <begin position="173"/>
        <end position="186"/>
    </location>
</feature>
<evidence type="ECO:0000313" key="2">
    <source>
        <dbReference type="EMBL" id="KAJ8474266.1"/>
    </source>
</evidence>
<organism evidence="2 3">
    <name type="scientific">Trametes cubensis</name>
    <dbReference type="NCBI Taxonomy" id="1111947"/>
    <lineage>
        <taxon>Eukaryota</taxon>
        <taxon>Fungi</taxon>
        <taxon>Dikarya</taxon>
        <taxon>Basidiomycota</taxon>
        <taxon>Agaricomycotina</taxon>
        <taxon>Agaricomycetes</taxon>
        <taxon>Polyporales</taxon>
        <taxon>Polyporaceae</taxon>
        <taxon>Trametes</taxon>
    </lineage>
</organism>
<comment type="caution">
    <text evidence="2">The sequence shown here is derived from an EMBL/GenBank/DDBJ whole genome shotgun (WGS) entry which is preliminary data.</text>
</comment>
<name>A0AAD7TSW5_9APHY</name>
<protein>
    <submittedName>
        <fullName evidence="2">Uncharacterized protein</fullName>
    </submittedName>
</protein>
<gene>
    <name evidence="2" type="ORF">ONZ51_g7330</name>
</gene>
<sequence>MPFQMDAKALSTLPSPALRNFAERVGIEANKRKKDVIRDLVDKYHPMLVPYEPDSVTNSPTSASSEVARRQGAVEESQGQGVSASAICSSNLPGRGIGSPIAQKVAPVHKSCKGLWIQSRLSHRERGEAHEQLRELQLLLSSIGRRTAMLVERGSGSRDSAPRVEKNEKIEATYEEEEEELLEVEEMTSREVDLSDLPSTPHGDGETAGRGQKRKRVVEDASPHDSLRKRTRVEPCLGARQ</sequence>
<feature type="compositionally biased region" description="Basic and acidic residues" evidence="1">
    <location>
        <begin position="160"/>
        <end position="172"/>
    </location>
</feature>
<dbReference type="EMBL" id="JAPEVG010000193">
    <property type="protein sequence ID" value="KAJ8474266.1"/>
    <property type="molecule type" value="Genomic_DNA"/>
</dbReference>
<proteinExistence type="predicted"/>
<reference evidence="2" key="1">
    <citation type="submission" date="2022-11" db="EMBL/GenBank/DDBJ databases">
        <title>Genome Sequence of Cubamyces cubensis.</title>
        <authorList>
            <person name="Buettner E."/>
        </authorList>
    </citation>
    <scope>NUCLEOTIDE SEQUENCE</scope>
    <source>
        <strain evidence="2">MPL-01</strain>
    </source>
</reference>